<dbReference type="AlphaFoldDB" id="A0A813FHU9"/>
<feature type="region of interest" description="Disordered" evidence="1">
    <location>
        <begin position="137"/>
        <end position="229"/>
    </location>
</feature>
<dbReference type="EMBL" id="CAJNNV010025358">
    <property type="protein sequence ID" value="CAE8614038.1"/>
    <property type="molecule type" value="Genomic_DNA"/>
</dbReference>
<reference evidence="2" key="1">
    <citation type="submission" date="2021-02" db="EMBL/GenBank/DDBJ databases">
        <authorList>
            <person name="Dougan E. K."/>
            <person name="Rhodes N."/>
            <person name="Thang M."/>
            <person name="Chan C."/>
        </authorList>
    </citation>
    <scope>NUCLEOTIDE SEQUENCE</scope>
</reference>
<organism evidence="2 3">
    <name type="scientific">Polarella glacialis</name>
    <name type="common">Dinoflagellate</name>
    <dbReference type="NCBI Taxonomy" id="89957"/>
    <lineage>
        <taxon>Eukaryota</taxon>
        <taxon>Sar</taxon>
        <taxon>Alveolata</taxon>
        <taxon>Dinophyceae</taxon>
        <taxon>Suessiales</taxon>
        <taxon>Suessiaceae</taxon>
        <taxon>Polarella</taxon>
    </lineage>
</organism>
<dbReference type="Gene3D" id="1.10.287.110">
    <property type="entry name" value="DnaJ domain"/>
    <property type="match status" value="1"/>
</dbReference>
<keyword evidence="3" id="KW-1185">Reference proteome</keyword>
<dbReference type="Gene3D" id="3.30.70.330">
    <property type="match status" value="1"/>
</dbReference>
<evidence type="ECO:0008006" key="4">
    <source>
        <dbReference type="Google" id="ProtNLM"/>
    </source>
</evidence>
<dbReference type="InterPro" id="IPR036869">
    <property type="entry name" value="J_dom_sf"/>
</dbReference>
<evidence type="ECO:0000313" key="2">
    <source>
        <dbReference type="EMBL" id="CAE8614038.1"/>
    </source>
</evidence>
<gene>
    <name evidence="2" type="ORF">PGLA1383_LOCUS31774</name>
</gene>
<dbReference type="GO" id="GO:0003676">
    <property type="term" value="F:nucleic acid binding"/>
    <property type="evidence" value="ECO:0007669"/>
    <property type="project" value="InterPro"/>
</dbReference>
<feature type="compositionally biased region" description="Pro residues" evidence="1">
    <location>
        <begin position="185"/>
        <end position="204"/>
    </location>
</feature>
<dbReference type="InterPro" id="IPR001623">
    <property type="entry name" value="DnaJ_domain"/>
</dbReference>
<name>A0A813FHU9_POLGL</name>
<evidence type="ECO:0000313" key="3">
    <source>
        <dbReference type="Proteomes" id="UP000654075"/>
    </source>
</evidence>
<dbReference type="InterPro" id="IPR035979">
    <property type="entry name" value="RBD_domain_sf"/>
</dbReference>
<dbReference type="SUPFAM" id="SSF54928">
    <property type="entry name" value="RNA-binding domain, RBD"/>
    <property type="match status" value="1"/>
</dbReference>
<protein>
    <recommendedName>
        <fullName evidence="4">J domain-containing protein</fullName>
    </recommendedName>
</protein>
<dbReference type="SUPFAM" id="SSF46565">
    <property type="entry name" value="Chaperone J-domain"/>
    <property type="match status" value="1"/>
</dbReference>
<dbReference type="InterPro" id="IPR012677">
    <property type="entry name" value="Nucleotide-bd_a/b_plait_sf"/>
</dbReference>
<evidence type="ECO:0000256" key="1">
    <source>
        <dbReference type="SAM" id="MobiDB-lite"/>
    </source>
</evidence>
<dbReference type="CDD" id="cd06257">
    <property type="entry name" value="DnaJ"/>
    <property type="match status" value="1"/>
</dbReference>
<proteinExistence type="predicted"/>
<accession>A0A813FHU9</accession>
<feature type="compositionally biased region" description="Low complexity" evidence="1">
    <location>
        <begin position="172"/>
        <end position="184"/>
    </location>
</feature>
<comment type="caution">
    <text evidence="2">The sequence shown here is derived from an EMBL/GenBank/DDBJ whole genome shotgun (WGS) entry which is preliminary data.</text>
</comment>
<sequence length="285" mass="30819">MAPVVRRGAAAVAAASSAARVAQAKIERGGDSGRSDCLVEVADVDQALPGNLDSSWPVKAKVALQQAFRRFGPVVDVRVPTRDGQSSIRFASPKGAEAAMVAAAQGFLPLGEAEVRLRQPMSSEAIWRSFPAARRFVGDGDSKKKKLRPNERFAPPRMPAPEFIDEEDLRARQAAEAARQKQAQAPPPTTAPPAQHVPPEPARPAPSQVGAEASPEDRQAAAGEVEVAKEMSELLNQPFSKQKKALKKLRLQWHPDKNPDRPEVATRVFQFVQAHDVWLAHHGLG</sequence>
<dbReference type="OrthoDB" id="427830at2759"/>
<dbReference type="Proteomes" id="UP000654075">
    <property type="component" value="Unassembled WGS sequence"/>
</dbReference>
<dbReference type="CDD" id="cd00590">
    <property type="entry name" value="RRM_SF"/>
    <property type="match status" value="1"/>
</dbReference>